<dbReference type="Proteomes" id="UP000315753">
    <property type="component" value="Unassembled WGS sequence"/>
</dbReference>
<sequence length="72" mass="8458">MEQKWTSDRQKEHEKNEAENYEHNCKVLEDISSNVTINYSSLGKMSGCICGPLLHKAETDQTIKFENRYFLF</sequence>
<evidence type="ECO:0000313" key="3">
    <source>
        <dbReference type="Proteomes" id="UP000315753"/>
    </source>
</evidence>
<evidence type="ECO:0000313" key="2">
    <source>
        <dbReference type="EMBL" id="TQE90498.1"/>
    </source>
</evidence>
<proteinExistence type="predicted"/>
<keyword evidence="3" id="KW-1185">Reference proteome</keyword>
<protein>
    <submittedName>
        <fullName evidence="2">Uncharacterized protein</fullName>
    </submittedName>
</protein>
<gene>
    <name evidence="2" type="ORF">FKZ59_09490</name>
</gene>
<evidence type="ECO:0000256" key="1">
    <source>
        <dbReference type="SAM" id="MobiDB-lite"/>
    </source>
</evidence>
<dbReference type="EMBL" id="VIGD01000011">
    <property type="protein sequence ID" value="TQE90498.1"/>
    <property type="molecule type" value="Genomic_DNA"/>
</dbReference>
<dbReference type="AlphaFoldDB" id="A0A540V181"/>
<feature type="region of interest" description="Disordered" evidence="1">
    <location>
        <begin position="1"/>
        <end position="20"/>
    </location>
</feature>
<accession>A0A540V181</accession>
<dbReference type="RefSeq" id="WP_141602525.1">
    <property type="nucleotide sequence ID" value="NZ_JARMSB010000032.1"/>
</dbReference>
<reference evidence="2 3" key="1">
    <citation type="submission" date="2019-06" db="EMBL/GenBank/DDBJ databases">
        <title>Genome sequence of Ureibacillus terrenus.</title>
        <authorList>
            <person name="Maclea K.S."/>
            <person name="Simoes M."/>
        </authorList>
    </citation>
    <scope>NUCLEOTIDE SEQUENCE [LARGE SCALE GENOMIC DNA]</scope>
    <source>
        <strain evidence="2 3">ATCC BAA-384</strain>
    </source>
</reference>
<organism evidence="2 3">
    <name type="scientific">Ureibacillus terrenus</name>
    <dbReference type="NCBI Taxonomy" id="118246"/>
    <lineage>
        <taxon>Bacteria</taxon>
        <taxon>Bacillati</taxon>
        <taxon>Bacillota</taxon>
        <taxon>Bacilli</taxon>
        <taxon>Bacillales</taxon>
        <taxon>Caryophanaceae</taxon>
        <taxon>Ureibacillus</taxon>
    </lineage>
</organism>
<name>A0A540V181_9BACL</name>
<comment type="caution">
    <text evidence="2">The sequence shown here is derived from an EMBL/GenBank/DDBJ whole genome shotgun (WGS) entry which is preliminary data.</text>
</comment>